<evidence type="ECO:0000256" key="1">
    <source>
        <dbReference type="SAM" id="Phobius"/>
    </source>
</evidence>
<keyword evidence="1" id="KW-0812">Transmembrane</keyword>
<dbReference type="Proteomes" id="UP000664109">
    <property type="component" value="Unassembled WGS sequence"/>
</dbReference>
<reference evidence="2 3" key="1">
    <citation type="journal article" date="2016" name="Arch. Microbiol.">
        <title>Streptomyces zhihengii sp. nov., isolated from rhizospheric soil of Psammosilene tunicoides.</title>
        <authorList>
            <person name="Huang M.J."/>
            <person name="Fei J.J."/>
            <person name="Salam N."/>
            <person name="Kim C.J."/>
            <person name="Hozzein W.N."/>
            <person name="Xiao M."/>
            <person name="Huang H.Q."/>
            <person name="Li W.J."/>
        </authorList>
    </citation>
    <scope>NUCLEOTIDE SEQUENCE [LARGE SCALE GENOMIC DNA]</scope>
    <source>
        <strain evidence="2 3">YIM T102</strain>
    </source>
</reference>
<feature type="transmembrane region" description="Helical" evidence="1">
    <location>
        <begin position="87"/>
        <end position="105"/>
    </location>
</feature>
<comment type="caution">
    <text evidence="2">The sequence shown here is derived from an EMBL/GenBank/DDBJ whole genome shotgun (WGS) entry which is preliminary data.</text>
</comment>
<keyword evidence="3" id="KW-1185">Reference proteome</keyword>
<evidence type="ECO:0000313" key="3">
    <source>
        <dbReference type="Proteomes" id="UP000664109"/>
    </source>
</evidence>
<accession>A0ABS2V3J7</accession>
<feature type="transmembrane region" description="Helical" evidence="1">
    <location>
        <begin position="59"/>
        <end position="81"/>
    </location>
</feature>
<dbReference type="RefSeq" id="WP_205377964.1">
    <property type="nucleotide sequence ID" value="NZ_JAFEJA010000002.1"/>
</dbReference>
<evidence type="ECO:0000313" key="2">
    <source>
        <dbReference type="EMBL" id="MBM9623898.1"/>
    </source>
</evidence>
<proteinExistence type="predicted"/>
<keyword evidence="1" id="KW-0472">Membrane</keyword>
<dbReference type="EMBL" id="JAFEJA010000002">
    <property type="protein sequence ID" value="MBM9623898.1"/>
    <property type="molecule type" value="Genomic_DNA"/>
</dbReference>
<organism evidence="2 3">
    <name type="scientific">Streptomyces zhihengii</name>
    <dbReference type="NCBI Taxonomy" id="1818004"/>
    <lineage>
        <taxon>Bacteria</taxon>
        <taxon>Bacillati</taxon>
        <taxon>Actinomycetota</taxon>
        <taxon>Actinomycetes</taxon>
        <taxon>Kitasatosporales</taxon>
        <taxon>Streptomycetaceae</taxon>
        <taxon>Streptomyces</taxon>
    </lineage>
</organism>
<evidence type="ECO:0008006" key="4">
    <source>
        <dbReference type="Google" id="ProtNLM"/>
    </source>
</evidence>
<name>A0ABS2V3J7_9ACTN</name>
<feature type="transmembrane region" description="Helical" evidence="1">
    <location>
        <begin position="30"/>
        <end position="47"/>
    </location>
</feature>
<protein>
    <recommendedName>
        <fullName evidence="4">Integral membrane protein</fullName>
    </recommendedName>
</protein>
<keyword evidence="1" id="KW-1133">Transmembrane helix</keyword>
<sequence>MTGLADPLRFLSMLVAWVATPWALAPHSLLLAVGSVIVLVTALAVFVTPGDNGMEREKILVPVPGAVTICVVLIHFVAAIVSSWAAWPTWAAVVVTALAATSLVAEQPRWRSLLAGQSSYD</sequence>
<gene>
    <name evidence="2" type="ORF">JE024_35520</name>
</gene>